<reference evidence="1" key="1">
    <citation type="journal article" date="2021" name="Proc. Natl. Acad. Sci. U.S.A.">
        <title>A Catalog of Tens of Thousands of Viruses from Human Metagenomes Reveals Hidden Associations with Chronic Diseases.</title>
        <authorList>
            <person name="Tisza M.J."/>
            <person name="Buck C.B."/>
        </authorList>
    </citation>
    <scope>NUCLEOTIDE SEQUENCE</scope>
    <source>
        <strain evidence="1">CtnWS46</strain>
    </source>
</reference>
<dbReference type="EMBL" id="BK032718">
    <property type="protein sequence ID" value="DAF56537.1"/>
    <property type="molecule type" value="Genomic_DNA"/>
</dbReference>
<name>A0A8S5SZV2_9CAUD</name>
<accession>A0A8S5SZV2</accession>
<proteinExistence type="predicted"/>
<evidence type="ECO:0000313" key="1">
    <source>
        <dbReference type="EMBL" id="DAF56537.1"/>
    </source>
</evidence>
<organism evidence="1">
    <name type="scientific">Podoviridae sp. ctnWS46</name>
    <dbReference type="NCBI Taxonomy" id="2827747"/>
    <lineage>
        <taxon>Viruses</taxon>
        <taxon>Duplodnaviria</taxon>
        <taxon>Heunggongvirae</taxon>
        <taxon>Uroviricota</taxon>
        <taxon>Caudoviricetes</taxon>
    </lineage>
</organism>
<sequence>MTKLQQMMNETKQLEGFEENSALLFDYTWTCEKIENGVEDDGYRKYLLDQKVKLRYEILKRMAGNK</sequence>
<protein>
    <submittedName>
        <fullName evidence="1">Uncharacterized protein</fullName>
    </submittedName>
</protein>